<protein>
    <submittedName>
        <fullName evidence="6">Sugar-binding domain protein</fullName>
    </submittedName>
</protein>
<reference evidence="6 7" key="1">
    <citation type="journal article" date="2014" name="Int. J. Syst. Evol. Microbiol.">
        <title>Phylogenomics and the dynamic genome evolution of the genus Streptococcus.</title>
        <authorList>
            <consortium name="The Broad Institute Genome Sequencing Platform"/>
            <person name="Richards V.P."/>
            <person name="Palmer S.R."/>
            <person name="Pavinski Bitar P.D."/>
            <person name="Qin X."/>
            <person name="Weinstock G.M."/>
            <person name="Highlander S.K."/>
            <person name="Town C.D."/>
            <person name="Burne R.A."/>
            <person name="Stanhope M.J."/>
        </authorList>
    </citation>
    <scope>NUCLEOTIDE SEQUENCE [LARGE SCALE GENOMIC DNA]</scope>
    <source>
        <strain evidence="6 7">LQ 940-04</strain>
    </source>
</reference>
<dbReference type="InterPro" id="IPR037171">
    <property type="entry name" value="NagB/RpiA_transferase-like"/>
</dbReference>
<gene>
    <name evidence="6" type="ORF">STRPS_0789</name>
</gene>
<evidence type="ECO:0000256" key="1">
    <source>
        <dbReference type="ARBA" id="ARBA00010466"/>
    </source>
</evidence>
<dbReference type="Proteomes" id="UP000003217">
    <property type="component" value="Unassembled WGS sequence"/>
</dbReference>
<evidence type="ECO:0000259" key="5">
    <source>
        <dbReference type="Pfam" id="PF04198"/>
    </source>
</evidence>
<keyword evidence="7" id="KW-1185">Reference proteome</keyword>
<feature type="domain" description="Sugar-binding" evidence="5">
    <location>
        <begin position="66"/>
        <end position="318"/>
    </location>
</feature>
<accession>G5K9P5</accession>
<dbReference type="Gene3D" id="3.40.50.1360">
    <property type="match status" value="1"/>
</dbReference>
<dbReference type="Pfam" id="PF04198">
    <property type="entry name" value="Sugar-bind"/>
    <property type="match status" value="1"/>
</dbReference>
<dbReference type="AlphaFoldDB" id="G5K9P5"/>
<keyword evidence="2" id="KW-0805">Transcription regulation</keyword>
<dbReference type="STRING" id="361101.GCA_900102825_00210"/>
<dbReference type="PANTHER" id="PTHR34294">
    <property type="entry name" value="TRANSCRIPTIONAL REGULATOR-RELATED"/>
    <property type="match status" value="1"/>
</dbReference>
<dbReference type="PANTHER" id="PTHR34294:SF1">
    <property type="entry name" value="TRANSCRIPTIONAL REGULATOR LSRR"/>
    <property type="match status" value="1"/>
</dbReference>
<dbReference type="Gene3D" id="1.10.10.60">
    <property type="entry name" value="Homeodomain-like"/>
    <property type="match status" value="1"/>
</dbReference>
<comment type="caution">
    <text evidence="6">The sequence shown here is derived from an EMBL/GenBank/DDBJ whole genome shotgun (WGS) entry which is preliminary data.</text>
</comment>
<dbReference type="EMBL" id="AEUY02000005">
    <property type="protein sequence ID" value="EHI64400.1"/>
    <property type="molecule type" value="Genomic_DNA"/>
</dbReference>
<comment type="similarity">
    <text evidence="1">Belongs to the SorC transcriptional regulatory family.</text>
</comment>
<evidence type="ECO:0000256" key="2">
    <source>
        <dbReference type="ARBA" id="ARBA00023015"/>
    </source>
</evidence>
<dbReference type="Pfam" id="PF13412">
    <property type="entry name" value="HTH_24"/>
    <property type="match status" value="1"/>
</dbReference>
<keyword evidence="3" id="KW-0238">DNA-binding</keyword>
<organism evidence="6 7">
    <name type="scientific">Streptococcus pseudoporcinus LQ 940-04</name>
    <dbReference type="NCBI Taxonomy" id="875093"/>
    <lineage>
        <taxon>Bacteria</taxon>
        <taxon>Bacillati</taxon>
        <taxon>Bacillota</taxon>
        <taxon>Bacilli</taxon>
        <taxon>Lactobacillales</taxon>
        <taxon>Streptococcaceae</taxon>
        <taxon>Streptococcus</taxon>
    </lineage>
</organism>
<dbReference type="GO" id="GO:0030246">
    <property type="term" value="F:carbohydrate binding"/>
    <property type="evidence" value="ECO:0007669"/>
    <property type="project" value="InterPro"/>
</dbReference>
<evidence type="ECO:0000256" key="3">
    <source>
        <dbReference type="ARBA" id="ARBA00023125"/>
    </source>
</evidence>
<name>G5K9P5_9STRE</name>
<sequence length="331" mass="37118">MWVSMMREEKRRMLAKLAYLFYVEGKSQTQIAEETGIYRTTVSRMLAKAKKEGVVRIEIADYDPNLFGLEEYVRQKYGLEKIDIVPNDPDDSLASTRSKVARTAAEVLRNTVRDGDKIGVSWGATLSSVIDELDPKSMTGISVCPLAGGPSHINVQFHVNTLVYRLARVFRGKSTFINAMAVQENKELTRGILQSKYFERLLESWNHLDLAIVGIGGEANSGEESQWLDLLTAADFEQLKKEEAVGEVCCRFFDQYGNPVYRGLQERTIGISLKQLEQVPKTLAVARGSYKAKAILAALKAGFINYLVTDKETLMRVLELDGDTENVKPFC</sequence>
<evidence type="ECO:0000313" key="6">
    <source>
        <dbReference type="EMBL" id="EHI64400.1"/>
    </source>
</evidence>
<evidence type="ECO:0000256" key="4">
    <source>
        <dbReference type="ARBA" id="ARBA00023163"/>
    </source>
</evidence>
<dbReference type="OrthoDB" id="58802at2"/>
<dbReference type="InterPro" id="IPR036390">
    <property type="entry name" value="WH_DNA-bd_sf"/>
</dbReference>
<proteinExistence type="inferred from homology"/>
<dbReference type="GO" id="GO:0003677">
    <property type="term" value="F:DNA binding"/>
    <property type="evidence" value="ECO:0007669"/>
    <property type="project" value="UniProtKB-KW"/>
</dbReference>
<dbReference type="SUPFAM" id="SSF46785">
    <property type="entry name" value="Winged helix' DNA-binding domain"/>
    <property type="match status" value="1"/>
</dbReference>
<dbReference type="InterPro" id="IPR007324">
    <property type="entry name" value="Sugar-bd_dom_put"/>
</dbReference>
<evidence type="ECO:0000313" key="7">
    <source>
        <dbReference type="Proteomes" id="UP000003217"/>
    </source>
</evidence>
<dbReference type="InterPro" id="IPR051054">
    <property type="entry name" value="SorC_transcr_regulators"/>
</dbReference>
<keyword evidence="4" id="KW-0804">Transcription</keyword>
<dbReference type="SUPFAM" id="SSF100950">
    <property type="entry name" value="NagB/RpiA/CoA transferase-like"/>
    <property type="match status" value="1"/>
</dbReference>